<organism evidence="2 3">
    <name type="scientific">Dendryphion nanum</name>
    <dbReference type="NCBI Taxonomy" id="256645"/>
    <lineage>
        <taxon>Eukaryota</taxon>
        <taxon>Fungi</taxon>
        <taxon>Dikarya</taxon>
        <taxon>Ascomycota</taxon>
        <taxon>Pezizomycotina</taxon>
        <taxon>Dothideomycetes</taxon>
        <taxon>Pleosporomycetidae</taxon>
        <taxon>Pleosporales</taxon>
        <taxon>Torulaceae</taxon>
        <taxon>Dendryphion</taxon>
    </lineage>
</organism>
<keyword evidence="1" id="KW-0732">Signal</keyword>
<dbReference type="AlphaFoldDB" id="A0A9P9IC77"/>
<feature type="signal peptide" evidence="1">
    <location>
        <begin position="1"/>
        <end position="16"/>
    </location>
</feature>
<gene>
    <name evidence="2" type="ORF">B0J11DRAFT_511153</name>
</gene>
<feature type="chain" id="PRO_5040446399" evidence="1">
    <location>
        <begin position="17"/>
        <end position="241"/>
    </location>
</feature>
<comment type="caution">
    <text evidence="2">The sequence shown here is derived from an EMBL/GenBank/DDBJ whole genome shotgun (WGS) entry which is preliminary data.</text>
</comment>
<reference evidence="2" key="1">
    <citation type="journal article" date="2021" name="Nat. Commun.">
        <title>Genetic determinants of endophytism in the Arabidopsis root mycobiome.</title>
        <authorList>
            <person name="Mesny F."/>
            <person name="Miyauchi S."/>
            <person name="Thiergart T."/>
            <person name="Pickel B."/>
            <person name="Atanasova L."/>
            <person name="Karlsson M."/>
            <person name="Huettel B."/>
            <person name="Barry K.W."/>
            <person name="Haridas S."/>
            <person name="Chen C."/>
            <person name="Bauer D."/>
            <person name="Andreopoulos W."/>
            <person name="Pangilinan J."/>
            <person name="LaButti K."/>
            <person name="Riley R."/>
            <person name="Lipzen A."/>
            <person name="Clum A."/>
            <person name="Drula E."/>
            <person name="Henrissat B."/>
            <person name="Kohler A."/>
            <person name="Grigoriev I.V."/>
            <person name="Martin F.M."/>
            <person name="Hacquard S."/>
        </authorList>
    </citation>
    <scope>NUCLEOTIDE SEQUENCE</scope>
    <source>
        <strain evidence="2">MPI-CAGE-CH-0243</strain>
    </source>
</reference>
<proteinExistence type="predicted"/>
<sequence>MNILVCASLLFSLAISSPIVHYCNKTLSNCDPIRVGKESHRFKVHSSFTPSHTGRLEHRSNPDFRSKHFKTHAISRRSQSLTAEQTRNRCPPLPSCPTCPIDWRCERRNPSFTPLHKSAKLPRPQEWYHDPAEPSALIGSQLAHHEIPRPPGPEDTGENQAAAILVEDKVRGCPLERCDTSQDQVLAPDQSAVGIVEQEQQELETVNSKKNKGGGVIQVPGAVMDEAISDSGAGVAAGESF</sequence>
<dbReference type="Proteomes" id="UP000700596">
    <property type="component" value="Unassembled WGS sequence"/>
</dbReference>
<evidence type="ECO:0000313" key="3">
    <source>
        <dbReference type="Proteomes" id="UP000700596"/>
    </source>
</evidence>
<name>A0A9P9IC77_9PLEO</name>
<protein>
    <submittedName>
        <fullName evidence="2">Uncharacterized protein</fullName>
    </submittedName>
</protein>
<evidence type="ECO:0000256" key="1">
    <source>
        <dbReference type="SAM" id="SignalP"/>
    </source>
</evidence>
<dbReference type="EMBL" id="JAGMWT010000017">
    <property type="protein sequence ID" value="KAH7114424.1"/>
    <property type="molecule type" value="Genomic_DNA"/>
</dbReference>
<accession>A0A9P9IC77</accession>
<keyword evidence="3" id="KW-1185">Reference proteome</keyword>
<evidence type="ECO:0000313" key="2">
    <source>
        <dbReference type="EMBL" id="KAH7114424.1"/>
    </source>
</evidence>